<dbReference type="EMBL" id="PYLP01000006">
    <property type="protein sequence ID" value="PST40541.1"/>
    <property type="molecule type" value="Genomic_DNA"/>
</dbReference>
<evidence type="ECO:0000256" key="1">
    <source>
        <dbReference type="SAM" id="Phobius"/>
    </source>
</evidence>
<keyword evidence="1" id="KW-0812">Transmembrane</keyword>
<dbReference type="AlphaFoldDB" id="A0A2T3FZD6"/>
<keyword evidence="1" id="KW-0472">Membrane</keyword>
<comment type="caution">
    <text evidence="2">The sequence shown here is derived from an EMBL/GenBank/DDBJ whole genome shotgun (WGS) entry which is preliminary data.</text>
</comment>
<gene>
    <name evidence="2" type="ORF">C7U55_06410</name>
</gene>
<organism evidence="2 3">
    <name type="scientific">Faecalibacillus faecis</name>
    <dbReference type="NCBI Taxonomy" id="1982628"/>
    <lineage>
        <taxon>Bacteria</taxon>
        <taxon>Bacillati</taxon>
        <taxon>Bacillota</taxon>
        <taxon>Erysipelotrichia</taxon>
        <taxon>Erysipelotrichales</taxon>
        <taxon>Coprobacillaceae</taxon>
        <taxon>Faecalibacillus</taxon>
    </lineage>
</organism>
<evidence type="ECO:0000313" key="2">
    <source>
        <dbReference type="EMBL" id="PST40541.1"/>
    </source>
</evidence>
<name>A0A2T3FZD6_9FIRM</name>
<accession>A0A2T3FZD6</accession>
<dbReference type="Proteomes" id="UP000241201">
    <property type="component" value="Unassembled WGS sequence"/>
</dbReference>
<feature type="transmembrane region" description="Helical" evidence="1">
    <location>
        <begin position="212"/>
        <end position="232"/>
    </location>
</feature>
<dbReference type="GeneID" id="77470721"/>
<sequence>MGAIGISIDTRITDHFIENNSKYQKAVKIRDKDTLDYLISTKAGNSLVEGKVKASGTVSFKEINGEYSYIEKIKEVYTMHTRTVCETVGSGENQHEVCHLETYWTWDYAGSEPKYAKEISIYDHKLDTRYALKEIGSSRLNLSKNINDQYKQKRDGNCIYESGYVRYYYKYIPRLFKGVIYTNFAKKDKSFKNYSLERATIKELVEEEKESINFGGIAFKIFWVALIVFMIYEYVAQDNDYLDD</sequence>
<evidence type="ECO:0000313" key="3">
    <source>
        <dbReference type="Proteomes" id="UP000241201"/>
    </source>
</evidence>
<dbReference type="RefSeq" id="WP_106987848.1">
    <property type="nucleotide sequence ID" value="NZ_PYLP01000006.1"/>
</dbReference>
<reference evidence="3" key="1">
    <citation type="submission" date="2018-03" db="EMBL/GenBank/DDBJ databases">
        <title>Lachnoclostridium SNUG30370 gen.nov., sp.nov., isolated from human faeces.</title>
        <authorList>
            <person name="Seo B."/>
            <person name="Jeon K."/>
            <person name="Ko G."/>
        </authorList>
    </citation>
    <scope>NUCLEOTIDE SEQUENCE [LARGE SCALE GENOMIC DNA]</scope>
    <source>
        <strain evidence="3">SNUG30370</strain>
    </source>
</reference>
<proteinExistence type="predicted"/>
<keyword evidence="3" id="KW-1185">Reference proteome</keyword>
<protein>
    <submittedName>
        <fullName evidence="2">Uncharacterized protein</fullName>
    </submittedName>
</protein>
<keyword evidence="1" id="KW-1133">Transmembrane helix</keyword>